<gene>
    <name evidence="1" type="ORF">HU200_053757</name>
</gene>
<dbReference type="PANTHER" id="PTHR34838">
    <property type="entry name" value="OS08G0142100 PROTEIN-RELATED"/>
    <property type="match status" value="1"/>
</dbReference>
<dbReference type="Gene3D" id="1.20.140.40">
    <property type="entry name" value="Invertase/pectin methylesterase inhibitor family protein"/>
    <property type="match status" value="1"/>
</dbReference>
<dbReference type="Proteomes" id="UP000636709">
    <property type="component" value="Unassembled WGS sequence"/>
</dbReference>
<proteinExistence type="predicted"/>
<comment type="caution">
    <text evidence="1">The sequence shown here is derived from an EMBL/GenBank/DDBJ whole genome shotgun (WGS) entry which is preliminary data.</text>
</comment>
<dbReference type="SUPFAM" id="SSF101148">
    <property type="entry name" value="Plant invertase/pectin methylesterase inhibitor"/>
    <property type="match status" value="1"/>
</dbReference>
<name>A0A835AM41_9POAL</name>
<protein>
    <submittedName>
        <fullName evidence="1">Uncharacterized protein</fullName>
    </submittedName>
</protein>
<dbReference type="AlphaFoldDB" id="A0A835AM41"/>
<evidence type="ECO:0000313" key="2">
    <source>
        <dbReference type="Proteomes" id="UP000636709"/>
    </source>
</evidence>
<sequence>MYKLCTRMLVQRTPARSFHEASEYASIAAEEVWLLYPFVMYYMRSALVNSSIPGEAKAAYELCIHDYQEADATMDRTRRKLDRVLKGLSERCGLDLNNEYRAALRSVGACRDRLAKLSNSPLLDDNNEDIYNRTMVAYMLGKLIGIKQWCSDCICRYVKRQGTDFGGSPISFGIAIPPGYGSAQP</sequence>
<organism evidence="1 2">
    <name type="scientific">Digitaria exilis</name>
    <dbReference type="NCBI Taxonomy" id="1010633"/>
    <lineage>
        <taxon>Eukaryota</taxon>
        <taxon>Viridiplantae</taxon>
        <taxon>Streptophyta</taxon>
        <taxon>Embryophyta</taxon>
        <taxon>Tracheophyta</taxon>
        <taxon>Spermatophyta</taxon>
        <taxon>Magnoliopsida</taxon>
        <taxon>Liliopsida</taxon>
        <taxon>Poales</taxon>
        <taxon>Poaceae</taxon>
        <taxon>PACMAD clade</taxon>
        <taxon>Panicoideae</taxon>
        <taxon>Panicodae</taxon>
        <taxon>Paniceae</taxon>
        <taxon>Anthephorinae</taxon>
        <taxon>Digitaria</taxon>
    </lineage>
</organism>
<dbReference type="PANTHER" id="PTHR34838:SF2">
    <property type="entry name" value="OS08G0142500 PROTEIN"/>
    <property type="match status" value="1"/>
</dbReference>
<dbReference type="InterPro" id="IPR035513">
    <property type="entry name" value="Invertase/methylesterase_inhib"/>
</dbReference>
<dbReference type="EMBL" id="JACEFO010002316">
    <property type="protein sequence ID" value="KAF8666053.1"/>
    <property type="molecule type" value="Genomic_DNA"/>
</dbReference>
<accession>A0A835AM41</accession>
<reference evidence="1" key="1">
    <citation type="submission" date="2020-07" db="EMBL/GenBank/DDBJ databases">
        <title>Genome sequence and genetic diversity analysis of an under-domesticated orphan crop, white fonio (Digitaria exilis).</title>
        <authorList>
            <person name="Bennetzen J.L."/>
            <person name="Chen S."/>
            <person name="Ma X."/>
            <person name="Wang X."/>
            <person name="Yssel A.E.J."/>
            <person name="Chaluvadi S.R."/>
            <person name="Johnson M."/>
            <person name="Gangashetty P."/>
            <person name="Hamidou F."/>
            <person name="Sanogo M.D."/>
            <person name="Zwaenepoel A."/>
            <person name="Wallace J."/>
            <person name="Van De Peer Y."/>
            <person name="Van Deynze A."/>
        </authorList>
    </citation>
    <scope>NUCLEOTIDE SEQUENCE</scope>
    <source>
        <tissue evidence="1">Leaves</tissue>
    </source>
</reference>
<evidence type="ECO:0000313" key="1">
    <source>
        <dbReference type="EMBL" id="KAF8666053.1"/>
    </source>
</evidence>
<keyword evidence="2" id="KW-1185">Reference proteome</keyword>